<dbReference type="SUPFAM" id="SSF50494">
    <property type="entry name" value="Trypsin-like serine proteases"/>
    <property type="match status" value="1"/>
</dbReference>
<evidence type="ECO:0000256" key="2">
    <source>
        <dbReference type="SAM" id="SignalP"/>
    </source>
</evidence>
<dbReference type="InterPro" id="IPR043504">
    <property type="entry name" value="Peptidase_S1_PA_chymotrypsin"/>
</dbReference>
<dbReference type="PROSITE" id="PS00134">
    <property type="entry name" value="TRYPSIN_HIS"/>
    <property type="match status" value="1"/>
</dbReference>
<dbReference type="InterPro" id="IPR009003">
    <property type="entry name" value="Peptidase_S1_PA"/>
</dbReference>
<dbReference type="GO" id="GO:0006508">
    <property type="term" value="P:proteolysis"/>
    <property type="evidence" value="ECO:0007669"/>
    <property type="project" value="InterPro"/>
</dbReference>
<dbReference type="PANTHER" id="PTHR24271:SF48">
    <property type="entry name" value="KALLIKREIN-14"/>
    <property type="match status" value="1"/>
</dbReference>
<feature type="chain" id="PRO_5034419612" description="Peptidase S1 domain-containing protein" evidence="2">
    <location>
        <begin position="19"/>
        <end position="67"/>
    </location>
</feature>
<protein>
    <recommendedName>
        <fullName evidence="3">Peptidase S1 domain-containing protein</fullName>
    </recommendedName>
</protein>
<dbReference type="GO" id="GO:0004252">
    <property type="term" value="F:serine-type endopeptidase activity"/>
    <property type="evidence" value="ECO:0007669"/>
    <property type="project" value="InterPro"/>
</dbReference>
<accession>A0A8C3KID8</accession>
<evidence type="ECO:0000313" key="5">
    <source>
        <dbReference type="Proteomes" id="UP000694419"/>
    </source>
</evidence>
<dbReference type="InterPro" id="IPR018114">
    <property type="entry name" value="TRYPSIN_HIS"/>
</dbReference>
<feature type="signal peptide" evidence="2">
    <location>
        <begin position="1"/>
        <end position="18"/>
    </location>
</feature>
<dbReference type="GO" id="GO:0030141">
    <property type="term" value="C:secretory granule"/>
    <property type="evidence" value="ECO:0007669"/>
    <property type="project" value="TreeGrafter"/>
</dbReference>
<organism evidence="4 5">
    <name type="scientific">Calidris pygmaea</name>
    <name type="common">Spoon-billed sandpiper</name>
    <dbReference type="NCBI Taxonomy" id="425635"/>
    <lineage>
        <taxon>Eukaryota</taxon>
        <taxon>Metazoa</taxon>
        <taxon>Chordata</taxon>
        <taxon>Craniata</taxon>
        <taxon>Vertebrata</taxon>
        <taxon>Euteleostomi</taxon>
        <taxon>Archelosauria</taxon>
        <taxon>Archosauria</taxon>
        <taxon>Dinosauria</taxon>
        <taxon>Saurischia</taxon>
        <taxon>Theropoda</taxon>
        <taxon>Coelurosauria</taxon>
        <taxon>Aves</taxon>
        <taxon>Neognathae</taxon>
        <taxon>Neoaves</taxon>
        <taxon>Charadriiformes</taxon>
        <taxon>Scolopacidae</taxon>
        <taxon>Calidris</taxon>
    </lineage>
</organism>
<dbReference type="Gene3D" id="2.40.10.10">
    <property type="entry name" value="Trypsin-like serine proteases"/>
    <property type="match status" value="1"/>
</dbReference>
<evidence type="ECO:0000259" key="3">
    <source>
        <dbReference type="Pfam" id="PF00089"/>
    </source>
</evidence>
<keyword evidence="5" id="KW-1185">Reference proteome</keyword>
<dbReference type="Ensembl" id="ENSCPGT00000024723.1">
    <property type="protein sequence ID" value="ENSCPGP00000022613.1"/>
    <property type="gene ID" value="ENSCPGG00000015703.1"/>
</dbReference>
<name>A0A8C3KID8_9CHAR</name>
<evidence type="ECO:0000256" key="1">
    <source>
        <dbReference type="ARBA" id="ARBA00023157"/>
    </source>
</evidence>
<keyword evidence="2" id="KW-0732">Signal</keyword>
<sequence length="67" mass="7313">MELLPIILLLLLTGTIIGGSPCIPFSQPWQVYIYSPVLCGGILLRDNWVLTAAHCNSSNPQLPSSYL</sequence>
<dbReference type="Proteomes" id="UP000694419">
    <property type="component" value="Unplaced"/>
</dbReference>
<dbReference type="InterPro" id="IPR001254">
    <property type="entry name" value="Trypsin_dom"/>
</dbReference>
<dbReference type="AlphaFoldDB" id="A0A8C3KID8"/>
<dbReference type="Pfam" id="PF00089">
    <property type="entry name" value="Trypsin"/>
    <property type="match status" value="1"/>
</dbReference>
<reference evidence="4" key="1">
    <citation type="submission" date="2025-08" db="UniProtKB">
        <authorList>
            <consortium name="Ensembl"/>
        </authorList>
    </citation>
    <scope>IDENTIFICATION</scope>
</reference>
<evidence type="ECO:0000313" key="4">
    <source>
        <dbReference type="Ensembl" id="ENSCPGP00000022613.1"/>
    </source>
</evidence>
<keyword evidence="1" id="KW-1015">Disulfide bond</keyword>
<dbReference type="PANTHER" id="PTHR24271">
    <property type="entry name" value="KALLIKREIN-RELATED"/>
    <property type="match status" value="1"/>
</dbReference>
<proteinExistence type="predicted"/>
<reference evidence="4" key="2">
    <citation type="submission" date="2025-09" db="UniProtKB">
        <authorList>
            <consortium name="Ensembl"/>
        </authorList>
    </citation>
    <scope>IDENTIFICATION</scope>
</reference>
<feature type="domain" description="Peptidase S1" evidence="3">
    <location>
        <begin position="16"/>
        <end position="58"/>
    </location>
</feature>